<keyword evidence="2" id="KW-1185">Reference proteome</keyword>
<sequence length="291" mass="32197">MRSADVTTDVDELRLVELLEADIDQDTHKEPTTSEKCSVRGAQVYVNRLLVRVEQVAQQRQIYFNLGLSSHSFRRGAAMHANDDSVAENGIIERGGWQLDRVNKTFGYMLSTAQADHRLSRVLSGWNPKVGARLPSPPSLDRPAHRGGALVRKIREVLSVKSIDEAELLAWIVTIPSTFTPTPTQPALVMVAHAVGYRMLFLPSGFALDEVSDTFTREMMNTGVKAQDNTLAFLKTNGSSTLAVVTVIKALCKLHKDEKLDLYISQFHERVNTGSIVGPTPVSVFPAFIRL</sequence>
<evidence type="ECO:0000313" key="2">
    <source>
        <dbReference type="Proteomes" id="UP000198211"/>
    </source>
</evidence>
<dbReference type="AlphaFoldDB" id="A0A225WTL5"/>
<comment type="caution">
    <text evidence="1">The sequence shown here is derived from an EMBL/GenBank/DDBJ whole genome shotgun (WGS) entry which is preliminary data.</text>
</comment>
<dbReference type="EMBL" id="NBNE01000269">
    <property type="protein sequence ID" value="OWZ20983.1"/>
    <property type="molecule type" value="Genomic_DNA"/>
</dbReference>
<dbReference type="STRING" id="4795.A0A225WTL5"/>
<gene>
    <name evidence="1" type="ORF">PHMEG_0004530</name>
</gene>
<evidence type="ECO:0000313" key="1">
    <source>
        <dbReference type="EMBL" id="OWZ20983.1"/>
    </source>
</evidence>
<organism evidence="1 2">
    <name type="scientific">Phytophthora megakarya</name>
    <dbReference type="NCBI Taxonomy" id="4795"/>
    <lineage>
        <taxon>Eukaryota</taxon>
        <taxon>Sar</taxon>
        <taxon>Stramenopiles</taxon>
        <taxon>Oomycota</taxon>
        <taxon>Peronosporomycetes</taxon>
        <taxon>Peronosporales</taxon>
        <taxon>Peronosporaceae</taxon>
        <taxon>Phytophthora</taxon>
    </lineage>
</organism>
<reference evidence="2" key="1">
    <citation type="submission" date="2017-03" db="EMBL/GenBank/DDBJ databases">
        <title>Phytopthora megakarya and P. palmivora, two closely related causual agents of cacao black pod achieved similar genome size and gene model numbers by different mechanisms.</title>
        <authorList>
            <person name="Ali S."/>
            <person name="Shao J."/>
            <person name="Larry D.J."/>
            <person name="Kronmiller B."/>
            <person name="Shen D."/>
            <person name="Strem M.D."/>
            <person name="Melnick R.L."/>
            <person name="Guiltinan M.J."/>
            <person name="Tyler B.M."/>
            <person name="Meinhardt L.W."/>
            <person name="Bailey B.A."/>
        </authorList>
    </citation>
    <scope>NUCLEOTIDE SEQUENCE [LARGE SCALE GENOMIC DNA]</scope>
    <source>
        <strain evidence="2">zdho120</strain>
    </source>
</reference>
<dbReference type="Proteomes" id="UP000198211">
    <property type="component" value="Unassembled WGS sequence"/>
</dbReference>
<accession>A0A225WTL5</accession>
<name>A0A225WTL5_9STRA</name>
<dbReference type="OrthoDB" id="126674at2759"/>
<proteinExistence type="predicted"/>
<protein>
    <submittedName>
        <fullName evidence="1">Uncharacterized protein</fullName>
    </submittedName>
</protein>